<dbReference type="PROSITE" id="PS50126">
    <property type="entry name" value="S1"/>
    <property type="match status" value="1"/>
</dbReference>
<dbReference type="KEGG" id="stai:STAIW_v1c05190"/>
<reference evidence="2 3" key="1">
    <citation type="journal article" date="2013" name="Genome Biol. Evol.">
        <title>Comparison of metabolic capacities and inference of gene content evolution in mosquito-associated Spiroplasma diminutum and S. taiwanense.</title>
        <authorList>
            <person name="Lo W.S."/>
            <person name="Ku C."/>
            <person name="Chen L.L."/>
            <person name="Chang T.H."/>
            <person name="Kuo C.H."/>
        </authorList>
    </citation>
    <scope>NUCLEOTIDE SEQUENCE [LARGE SCALE GENOMIC DNA]</scope>
    <source>
        <strain evidence="2">CT-1</strain>
    </source>
</reference>
<dbReference type="OrthoDB" id="9810507at2"/>
<dbReference type="Gene3D" id="2.40.50.140">
    <property type="entry name" value="Nucleic acid-binding proteins"/>
    <property type="match status" value="1"/>
</dbReference>
<evidence type="ECO:0000259" key="1">
    <source>
        <dbReference type="PROSITE" id="PS50126"/>
    </source>
</evidence>
<dbReference type="PATRIC" id="fig|1276220.3.peg.527"/>
<dbReference type="eggNOG" id="COG1098">
    <property type="taxonomic scope" value="Bacteria"/>
</dbReference>
<dbReference type="AlphaFoldDB" id="S5MBJ9"/>
<organism evidence="2 3">
    <name type="scientific">Spiroplasma taiwanense CT-1</name>
    <dbReference type="NCBI Taxonomy" id="1276220"/>
    <lineage>
        <taxon>Bacteria</taxon>
        <taxon>Bacillati</taxon>
        <taxon>Mycoplasmatota</taxon>
        <taxon>Mollicutes</taxon>
        <taxon>Entomoplasmatales</taxon>
        <taxon>Spiroplasmataceae</taxon>
        <taxon>Spiroplasma</taxon>
    </lineage>
</organism>
<dbReference type="GO" id="GO:0006412">
    <property type="term" value="P:translation"/>
    <property type="evidence" value="ECO:0007669"/>
    <property type="project" value="TreeGrafter"/>
</dbReference>
<dbReference type="Pfam" id="PF00575">
    <property type="entry name" value="S1"/>
    <property type="match status" value="1"/>
</dbReference>
<dbReference type="HOGENOM" id="CLU_128762_2_1_14"/>
<dbReference type="RefSeq" id="WP_020834287.1">
    <property type="nucleotide sequence ID" value="NC_021846.1"/>
</dbReference>
<dbReference type="SUPFAM" id="SSF50249">
    <property type="entry name" value="Nucleic acid-binding proteins"/>
    <property type="match status" value="1"/>
</dbReference>
<proteinExistence type="predicted"/>
<keyword evidence="3" id="KW-1185">Reference proteome</keyword>
<dbReference type="GO" id="GO:0003729">
    <property type="term" value="F:mRNA binding"/>
    <property type="evidence" value="ECO:0007669"/>
    <property type="project" value="TreeGrafter"/>
</dbReference>
<dbReference type="GO" id="GO:0003735">
    <property type="term" value="F:structural constituent of ribosome"/>
    <property type="evidence" value="ECO:0007669"/>
    <property type="project" value="TreeGrafter"/>
</dbReference>
<dbReference type="InterPro" id="IPR050437">
    <property type="entry name" value="Ribos_protein_bS1-like"/>
</dbReference>
<evidence type="ECO:0000313" key="2">
    <source>
        <dbReference type="EMBL" id="AGR41148.1"/>
    </source>
</evidence>
<dbReference type="PANTHER" id="PTHR10724">
    <property type="entry name" value="30S RIBOSOMAL PROTEIN S1"/>
    <property type="match status" value="1"/>
</dbReference>
<dbReference type="SMART" id="SM00316">
    <property type="entry name" value="S1"/>
    <property type="match status" value="1"/>
</dbReference>
<dbReference type="Proteomes" id="UP000014984">
    <property type="component" value="Chromosome"/>
</dbReference>
<name>S5MBJ9_9MOLU</name>
<dbReference type="EMBL" id="CP005074">
    <property type="protein sequence ID" value="AGR41148.1"/>
    <property type="molecule type" value="Genomic_DNA"/>
</dbReference>
<gene>
    <name evidence="2" type="ORF">STAIW_v1c05190</name>
</gene>
<dbReference type="InterPro" id="IPR003029">
    <property type="entry name" value="S1_domain"/>
</dbReference>
<sequence length="76" mass="8343">MDKIVKVTITKIVDFGAFCDASIDGKTYKGLIHISEIADSFVTNVSDYVTVGQEVDGYVISIDDNKDQAKISLKRV</sequence>
<evidence type="ECO:0000313" key="3">
    <source>
        <dbReference type="Proteomes" id="UP000014984"/>
    </source>
</evidence>
<dbReference type="InterPro" id="IPR012340">
    <property type="entry name" value="NA-bd_OB-fold"/>
</dbReference>
<feature type="domain" description="S1 motif" evidence="1">
    <location>
        <begin position="2"/>
        <end position="74"/>
    </location>
</feature>
<protein>
    <recommendedName>
        <fullName evidence="1">S1 motif domain-containing protein</fullName>
    </recommendedName>
</protein>
<accession>S5MBJ9</accession>